<dbReference type="InterPro" id="IPR007235">
    <property type="entry name" value="Glyco_trans_28_C"/>
</dbReference>
<dbReference type="SUPFAM" id="SSF53756">
    <property type="entry name" value="UDP-Glycosyltransferase/glycogen phosphorylase"/>
    <property type="match status" value="1"/>
</dbReference>
<feature type="domain" description="Glycosyl transferase family 28 C-terminal" evidence="1">
    <location>
        <begin position="225"/>
        <end position="363"/>
    </location>
</feature>
<dbReference type="Proteomes" id="UP000435802">
    <property type="component" value="Unassembled WGS sequence"/>
</dbReference>
<name>A0A6N8SCH0_9HYPH</name>
<dbReference type="PANTHER" id="PTHR21015:SF28">
    <property type="entry name" value="SLL1722 PROTEIN"/>
    <property type="match status" value="1"/>
</dbReference>
<comment type="caution">
    <text evidence="2">The sequence shown here is derived from an EMBL/GenBank/DDBJ whole genome shotgun (WGS) entry which is preliminary data.</text>
</comment>
<proteinExistence type="predicted"/>
<sequence length="391" mass="41803">MTVPAAANGARPRVFFYVQHLLGIGHLARASRIARALGENGFDVTLVTGGMPVDGFPGPGIDHVALPAIAVGDGGFSALVDANGNVVDDAFKADRRDKLLASYHACRPDVVILEAFPFGRRQVRFELLPLIDAIEKSERRPLLMTSLRDILQERAKPGRDEETIDLVLRHFDHVLVHGDPGFVRLEDTFPLASQIADRVLYTGLVGAAPADPSAERYDIVVSAGGGAVGAGLVEAALQASHRIRNIGRWLVIAGPNMPQTDFERFAAQSADNVELARFRTDFRSLLSTARLSVSQAGYNTVCDVLQAGCASVLVPFASGGETEQTARAQRLERLGQAVIVTESALSAETLASAISDALAAETKKNVPVLQLDGANRTAEIVRALLKQRTTS</sequence>
<dbReference type="Gene3D" id="3.40.50.2000">
    <property type="entry name" value="Glycogen Phosphorylase B"/>
    <property type="match status" value="1"/>
</dbReference>
<dbReference type="PANTHER" id="PTHR21015">
    <property type="entry name" value="UDP-N-ACETYLGLUCOSAMINE--N-ACETYLMURAMYL-(PENTAPEPTIDE) PYROPHOSPHORYL-UNDECAPRENOL N-ACETYLGLUCOSAMINE TRANSFERASE 1"/>
    <property type="match status" value="1"/>
</dbReference>
<accession>A0A6N8SCH0</accession>
<gene>
    <name evidence="2" type="ORF">GR138_15600</name>
</gene>
<organism evidence="2 3">
    <name type="scientific">Shinella kummerowiae</name>
    <dbReference type="NCBI Taxonomy" id="417745"/>
    <lineage>
        <taxon>Bacteria</taxon>
        <taxon>Pseudomonadati</taxon>
        <taxon>Pseudomonadota</taxon>
        <taxon>Alphaproteobacteria</taxon>
        <taxon>Hyphomicrobiales</taxon>
        <taxon>Rhizobiaceae</taxon>
        <taxon>Shinella</taxon>
    </lineage>
</organism>
<dbReference type="Pfam" id="PF04101">
    <property type="entry name" value="Glyco_tran_28_C"/>
    <property type="match status" value="1"/>
</dbReference>
<dbReference type="OrthoDB" id="503443at2"/>
<evidence type="ECO:0000313" key="3">
    <source>
        <dbReference type="Proteomes" id="UP000435802"/>
    </source>
</evidence>
<keyword evidence="3" id="KW-1185">Reference proteome</keyword>
<keyword evidence="2" id="KW-0808">Transferase</keyword>
<evidence type="ECO:0000259" key="1">
    <source>
        <dbReference type="Pfam" id="PF04101"/>
    </source>
</evidence>
<reference evidence="2 3" key="1">
    <citation type="submission" date="2019-12" db="EMBL/GenBank/DDBJ databases">
        <title>Shinella kummerowiae sp. nov., a symbiotic bacterium isolated from root nodules of the herbal legume Kummerowia stipulacea.</title>
        <authorList>
            <person name="Gao J."/>
        </authorList>
    </citation>
    <scope>NUCLEOTIDE SEQUENCE [LARGE SCALE GENOMIC DNA]</scope>
    <source>
        <strain evidence="2 3">CCBAU 25048</strain>
    </source>
</reference>
<evidence type="ECO:0000313" key="2">
    <source>
        <dbReference type="EMBL" id="MXN46619.1"/>
    </source>
</evidence>
<dbReference type="GO" id="GO:0016758">
    <property type="term" value="F:hexosyltransferase activity"/>
    <property type="evidence" value="ECO:0007669"/>
    <property type="project" value="InterPro"/>
</dbReference>
<dbReference type="RefSeq" id="WP_160860146.1">
    <property type="nucleotide sequence ID" value="NZ_WUMK01000005.1"/>
</dbReference>
<dbReference type="AlphaFoldDB" id="A0A6N8SCH0"/>
<protein>
    <submittedName>
        <fullName evidence="2">Glycosyl transferase</fullName>
    </submittedName>
</protein>
<dbReference type="EMBL" id="WUMK01000005">
    <property type="protein sequence ID" value="MXN46619.1"/>
    <property type="molecule type" value="Genomic_DNA"/>
</dbReference>